<accession>A0A851DEV0</accession>
<dbReference type="Proteomes" id="UP000660247">
    <property type="component" value="Unassembled WGS sequence"/>
</dbReference>
<dbReference type="PANTHER" id="PTHR11967:SF2">
    <property type="entry name" value="ALPHA-1-ACID GLYCOPROTEIN 1"/>
    <property type="match status" value="1"/>
</dbReference>
<keyword evidence="4" id="KW-0325">Glycoprotein</keyword>
<dbReference type="Pfam" id="PF11032">
    <property type="entry name" value="ApoM"/>
    <property type="match status" value="1"/>
</dbReference>
<keyword evidence="6" id="KW-1185">Reference proteome</keyword>
<keyword evidence="3" id="KW-0732">Signal</keyword>
<feature type="non-terminal residue" evidence="5">
    <location>
        <position position="170"/>
    </location>
</feature>
<evidence type="ECO:0000313" key="5">
    <source>
        <dbReference type="EMBL" id="NWI67322.1"/>
    </source>
</evidence>
<evidence type="ECO:0000256" key="1">
    <source>
        <dbReference type="ARBA" id="ARBA00004613"/>
    </source>
</evidence>
<sequence length="170" mass="18973">LALLLGLPLALAAEHPTCAPLVPVTFDNATIPRIMGHWVYITGASKYPPHLAEMKELKYAVFSLHPGSHEDELSVTEIMRINETCVVKNDSKIQIFRHNSTLMHVDDQVTATAKLIQSDADVLILKHINNDFLGLSFSARTLNVSKEHLDEFRAQLHCLGFTEEEIFLAS</sequence>
<gene>
    <name evidence="5" type="primary">Orm1</name>
    <name evidence="5" type="ORF">TODMEX_R02574</name>
</gene>
<dbReference type="Gene3D" id="2.40.128.20">
    <property type="match status" value="1"/>
</dbReference>
<evidence type="ECO:0000256" key="3">
    <source>
        <dbReference type="ARBA" id="ARBA00022729"/>
    </source>
</evidence>
<dbReference type="EMBL" id="WEIS01057026">
    <property type="protein sequence ID" value="NWI67322.1"/>
    <property type="molecule type" value="Genomic_DNA"/>
</dbReference>
<evidence type="ECO:0000256" key="4">
    <source>
        <dbReference type="ARBA" id="ARBA00023180"/>
    </source>
</evidence>
<comment type="subcellular location">
    <subcellularLocation>
        <location evidence="1">Secreted</location>
    </subcellularLocation>
</comment>
<dbReference type="InterPro" id="IPR012674">
    <property type="entry name" value="Calycin"/>
</dbReference>
<dbReference type="OrthoDB" id="9393849at2759"/>
<name>A0A851DEV0_TODME</name>
<proteinExistence type="predicted"/>
<reference evidence="5" key="1">
    <citation type="submission" date="2019-10" db="EMBL/GenBank/DDBJ databases">
        <title>Bird 10,000 Genomes (B10K) Project - Family phase.</title>
        <authorList>
            <person name="Zhang G."/>
        </authorList>
    </citation>
    <scope>NUCLEOTIDE SEQUENCE</scope>
    <source>
        <strain evidence="5">B10K-DU-002-69</strain>
        <tissue evidence="5">Muscle</tissue>
    </source>
</reference>
<protein>
    <submittedName>
        <fullName evidence="5">A1AG protein</fullName>
    </submittedName>
</protein>
<dbReference type="InterPro" id="IPR022734">
    <property type="entry name" value="ApoM"/>
</dbReference>
<keyword evidence="2" id="KW-0964">Secreted</keyword>
<dbReference type="SUPFAM" id="SSF50814">
    <property type="entry name" value="Lipocalins"/>
    <property type="match status" value="1"/>
</dbReference>
<evidence type="ECO:0000256" key="2">
    <source>
        <dbReference type="ARBA" id="ARBA00022525"/>
    </source>
</evidence>
<dbReference type="GO" id="GO:0005615">
    <property type="term" value="C:extracellular space"/>
    <property type="evidence" value="ECO:0007669"/>
    <property type="project" value="TreeGrafter"/>
</dbReference>
<evidence type="ECO:0000313" key="6">
    <source>
        <dbReference type="Proteomes" id="UP000660247"/>
    </source>
</evidence>
<feature type="non-terminal residue" evidence="5">
    <location>
        <position position="1"/>
    </location>
</feature>
<comment type="caution">
    <text evidence="5">The sequence shown here is derived from an EMBL/GenBank/DDBJ whole genome shotgun (WGS) entry which is preliminary data.</text>
</comment>
<organism evidence="5 6">
    <name type="scientific">Todus mexicanus</name>
    <name type="common">Puerto Rican tody</name>
    <dbReference type="NCBI Taxonomy" id="135184"/>
    <lineage>
        <taxon>Eukaryota</taxon>
        <taxon>Metazoa</taxon>
        <taxon>Chordata</taxon>
        <taxon>Craniata</taxon>
        <taxon>Vertebrata</taxon>
        <taxon>Euteleostomi</taxon>
        <taxon>Archelosauria</taxon>
        <taxon>Archosauria</taxon>
        <taxon>Dinosauria</taxon>
        <taxon>Saurischia</taxon>
        <taxon>Theropoda</taxon>
        <taxon>Coelurosauria</taxon>
        <taxon>Aves</taxon>
        <taxon>Neognathae</taxon>
        <taxon>Neoaves</taxon>
        <taxon>Telluraves</taxon>
        <taxon>Coraciimorphae</taxon>
        <taxon>Coraciiformes</taxon>
        <taxon>Todidae</taxon>
        <taxon>Todus</taxon>
    </lineage>
</organism>
<dbReference type="PANTHER" id="PTHR11967">
    <property type="entry name" value="ALPHA-1-ACID GLYCOPROTEIN"/>
    <property type="match status" value="1"/>
</dbReference>
<dbReference type="AlphaFoldDB" id="A0A851DEV0"/>